<comment type="caution">
    <text evidence="12">The sequence shown here is derived from an EMBL/GenBank/DDBJ whole genome shotgun (WGS) entry which is preliminary data.</text>
</comment>
<evidence type="ECO:0000256" key="10">
    <source>
        <dbReference type="SAM" id="MobiDB-lite"/>
    </source>
</evidence>
<dbReference type="EMBL" id="BSYO01000004">
    <property type="protein sequence ID" value="GMH02725.1"/>
    <property type="molecule type" value="Genomic_DNA"/>
</dbReference>
<evidence type="ECO:0000256" key="6">
    <source>
        <dbReference type="ARBA" id="ARBA00022843"/>
    </source>
</evidence>
<comment type="subcellular location">
    <subcellularLocation>
        <location evidence="2">Cytoplasm</location>
    </subcellularLocation>
    <subcellularLocation>
        <location evidence="1">Nucleus</location>
    </subcellularLocation>
</comment>
<evidence type="ECO:0000313" key="13">
    <source>
        <dbReference type="Proteomes" id="UP001279734"/>
    </source>
</evidence>
<accession>A0AAD3S1N6</accession>
<evidence type="ECO:0000313" key="12">
    <source>
        <dbReference type="EMBL" id="GMH02725.1"/>
    </source>
</evidence>
<reference evidence="12" key="1">
    <citation type="submission" date="2023-05" db="EMBL/GenBank/DDBJ databases">
        <title>Nepenthes gracilis genome sequencing.</title>
        <authorList>
            <person name="Fukushima K."/>
        </authorList>
    </citation>
    <scope>NUCLEOTIDE SEQUENCE</scope>
    <source>
        <strain evidence="12">SING2019-196</strain>
    </source>
</reference>
<dbReference type="Proteomes" id="UP001279734">
    <property type="component" value="Unassembled WGS sequence"/>
</dbReference>
<sequence length="279" mass="31584">MVTPRKRARTQTQAIPTPDKKTSPPENADSSGYEKFREQRIKENKERMKKLGILGLSVNPKPENLPPKRPLKNPSEKRSLHRSQSLRRSSRLETMAPVRYAEGRTPKEKQWKNLEIFIPEGSRPEVYTEEHAMLLGDSKRTWTLCVDGYGEDGERIYDAVNGKSCHQCRQKTLGHHTSCSRCNLVQGQLCGDCLYMRYGENVLDANEDPNWICPVCRGICNCSCCRRGKGWPPTGSLYNKVTGLGYKSVAHYLIQTRQAQSIPKDSVGASQLFADDDPQ</sequence>
<keyword evidence="8" id="KW-0804">Transcription</keyword>
<keyword evidence="5" id="KW-0597">Phosphoprotein</keyword>
<organism evidence="12 13">
    <name type="scientific">Nepenthes gracilis</name>
    <name type="common">Slender pitcher plant</name>
    <dbReference type="NCBI Taxonomy" id="150966"/>
    <lineage>
        <taxon>Eukaryota</taxon>
        <taxon>Viridiplantae</taxon>
        <taxon>Streptophyta</taxon>
        <taxon>Embryophyta</taxon>
        <taxon>Tracheophyta</taxon>
        <taxon>Spermatophyta</taxon>
        <taxon>Magnoliopsida</taxon>
        <taxon>eudicotyledons</taxon>
        <taxon>Gunneridae</taxon>
        <taxon>Pentapetalae</taxon>
        <taxon>Caryophyllales</taxon>
        <taxon>Nepenthaceae</taxon>
        <taxon>Nepenthes</taxon>
    </lineage>
</organism>
<feature type="domain" description="Zinc-finger" evidence="11">
    <location>
        <begin position="157"/>
        <end position="253"/>
    </location>
</feature>
<dbReference type="PANTHER" id="PTHR31169">
    <property type="entry name" value="OS05G0300700 PROTEIN"/>
    <property type="match status" value="1"/>
</dbReference>
<evidence type="ECO:0000256" key="1">
    <source>
        <dbReference type="ARBA" id="ARBA00004123"/>
    </source>
</evidence>
<keyword evidence="4" id="KW-1017">Isopeptide bond</keyword>
<gene>
    <name evidence="12" type="ORF">Nepgr_004564</name>
</gene>
<dbReference type="AlphaFoldDB" id="A0AAD3S1N6"/>
<evidence type="ECO:0000256" key="2">
    <source>
        <dbReference type="ARBA" id="ARBA00004496"/>
    </source>
</evidence>
<dbReference type="InterPro" id="IPR018866">
    <property type="entry name" value="Znf-4CXXC_R1"/>
</dbReference>
<dbReference type="GO" id="GO:0006355">
    <property type="term" value="P:regulation of DNA-templated transcription"/>
    <property type="evidence" value="ECO:0007669"/>
    <property type="project" value="InterPro"/>
</dbReference>
<feature type="compositionally biased region" description="Basic and acidic residues" evidence="10">
    <location>
        <begin position="32"/>
        <end position="46"/>
    </location>
</feature>
<evidence type="ECO:0000256" key="8">
    <source>
        <dbReference type="ARBA" id="ARBA00023163"/>
    </source>
</evidence>
<dbReference type="GO" id="GO:0005737">
    <property type="term" value="C:cytoplasm"/>
    <property type="evidence" value="ECO:0007669"/>
    <property type="project" value="UniProtKB-SubCell"/>
</dbReference>
<evidence type="ECO:0000256" key="4">
    <source>
        <dbReference type="ARBA" id="ARBA00022499"/>
    </source>
</evidence>
<keyword evidence="13" id="KW-1185">Reference proteome</keyword>
<evidence type="ECO:0000256" key="9">
    <source>
        <dbReference type="ARBA" id="ARBA00023242"/>
    </source>
</evidence>
<keyword evidence="9" id="KW-0539">Nucleus</keyword>
<proteinExistence type="predicted"/>
<keyword evidence="7" id="KW-0805">Transcription regulation</keyword>
<feature type="region of interest" description="Disordered" evidence="10">
    <location>
        <begin position="1"/>
        <end position="94"/>
    </location>
</feature>
<dbReference type="PANTHER" id="PTHR31169:SF33">
    <property type="entry name" value="CELL DIVISION CYCLE-ASSOCIATED 7-LIKE PROTEIN"/>
    <property type="match status" value="1"/>
</dbReference>
<feature type="compositionally biased region" description="Basic residues" evidence="10">
    <location>
        <begin position="79"/>
        <end position="89"/>
    </location>
</feature>
<keyword evidence="3" id="KW-0963">Cytoplasm</keyword>
<evidence type="ECO:0000256" key="3">
    <source>
        <dbReference type="ARBA" id="ARBA00022490"/>
    </source>
</evidence>
<name>A0AAD3S1N6_NEPGR</name>
<keyword evidence="6" id="KW-0832">Ubl conjugation</keyword>
<evidence type="ECO:0000256" key="7">
    <source>
        <dbReference type="ARBA" id="ARBA00023015"/>
    </source>
</evidence>
<dbReference type="InterPro" id="IPR040221">
    <property type="entry name" value="CDCA7/CDA7L"/>
</dbReference>
<dbReference type="GO" id="GO:0005634">
    <property type="term" value="C:nucleus"/>
    <property type="evidence" value="ECO:0007669"/>
    <property type="project" value="UniProtKB-SubCell"/>
</dbReference>
<evidence type="ECO:0000256" key="5">
    <source>
        <dbReference type="ARBA" id="ARBA00022553"/>
    </source>
</evidence>
<evidence type="ECO:0000259" key="11">
    <source>
        <dbReference type="Pfam" id="PF10497"/>
    </source>
</evidence>
<protein>
    <recommendedName>
        <fullName evidence="11">Zinc-finger domain-containing protein</fullName>
    </recommendedName>
</protein>
<dbReference type="Pfam" id="PF10497">
    <property type="entry name" value="zf-4CXXC_R1"/>
    <property type="match status" value="1"/>
</dbReference>